<dbReference type="EMBL" id="WDPD01000005">
    <property type="protein sequence ID" value="KAB7460584.1"/>
    <property type="molecule type" value="Genomic_DNA"/>
</dbReference>
<evidence type="ECO:0000313" key="4">
    <source>
        <dbReference type="Proteomes" id="UP000429211"/>
    </source>
</evidence>
<dbReference type="AlphaFoldDB" id="A0A1V8Q4M9"/>
<dbReference type="Gene3D" id="3.40.50.2300">
    <property type="match status" value="3"/>
</dbReference>
<accession>A0A1V8Q4M9</accession>
<dbReference type="RefSeq" id="WP_003841676.1">
    <property type="nucleotide sequence ID" value="NZ_CP072502.1"/>
</dbReference>
<feature type="signal peptide" evidence="2">
    <location>
        <begin position="1"/>
        <end position="19"/>
    </location>
</feature>
<proteinExistence type="predicted"/>
<gene>
    <name evidence="3" type="ORF">GBB04_05810</name>
</gene>
<dbReference type="InterPro" id="IPR028082">
    <property type="entry name" value="Peripla_BP_I"/>
</dbReference>
<reference evidence="3 4" key="1">
    <citation type="journal article" date="2019" name="Nat. Med.">
        <title>A library of human gut bacterial isolates paired with longitudinal multiomics data enables mechanistic microbiome research.</title>
        <authorList>
            <person name="Poyet M."/>
            <person name="Groussin M."/>
            <person name="Gibbons S.M."/>
            <person name="Avila-Pacheco J."/>
            <person name="Jiang X."/>
            <person name="Kearney S.M."/>
            <person name="Perrotta A.R."/>
            <person name="Berdy B."/>
            <person name="Zhao S."/>
            <person name="Lieberman T.D."/>
            <person name="Swanson P.K."/>
            <person name="Smith M."/>
            <person name="Roesemann S."/>
            <person name="Alexander J.E."/>
            <person name="Rich S.A."/>
            <person name="Livny J."/>
            <person name="Vlamakis H."/>
            <person name="Clish C."/>
            <person name="Bullock K."/>
            <person name="Deik A."/>
            <person name="Scott J."/>
            <person name="Pierce K.A."/>
            <person name="Xavier R.J."/>
            <person name="Alm E.J."/>
        </authorList>
    </citation>
    <scope>NUCLEOTIDE SEQUENCE [LARGE SCALE GENOMIC DNA]</scope>
    <source>
        <strain evidence="3 4">BIOML-A2</strain>
    </source>
</reference>
<sequence>MTLHCTAMAKRLLALTASAGLLLTMTACSTSGDDVSSTTSSSTSASSTTEDGNVVIFAPSDGITISQQTPLSKWEKLVPEIVSSLKSKGVSGGNITVKTASSLDKQSQNVQDYVVNHVTGSAKKTKTTLVVAPVANTTESDRQYGDYVSRAITWNEDSSDEDEQDYAQSAERMVAALRLAQDEGMKVVLISNSLQGYVPDAFVKMSDAEQIGMLQAQKLVNKLALDKTSSDNPKHIEVLLPYDTTDENGQNADATFAQSVFKGIWKVLSPYFKDGKAISPSGKLTASSTDDDWREVAFEATKSDQVKQALAERLGMDKDKSRHTRIDGIIACNDFVADSVIAELTDLAYTGSAADVNPSITISGIMDNIAGKHDLKKKAVPDPVKAPESDDDDESTDDSGKDESIDKKNAQWPIVTGYGAYASSMPSIVNGQQWMTALENRKAFAQDIAEVCVRFNAARKISGLRFVDTTTVGGQKTPTIQEDTLAVSAYNLKNTLIEPGYISLADAGM</sequence>
<evidence type="ECO:0000256" key="2">
    <source>
        <dbReference type="SAM" id="SignalP"/>
    </source>
</evidence>
<keyword evidence="2" id="KW-0732">Signal</keyword>
<dbReference type="SUPFAM" id="SSF53822">
    <property type="entry name" value="Periplasmic binding protein-like I"/>
    <property type="match status" value="1"/>
</dbReference>
<feature type="chain" id="PRO_5039243305" evidence="2">
    <location>
        <begin position="20"/>
        <end position="509"/>
    </location>
</feature>
<comment type="caution">
    <text evidence="3">The sequence shown here is derived from an EMBL/GenBank/DDBJ whole genome shotgun (WGS) entry which is preliminary data.</text>
</comment>
<feature type="compositionally biased region" description="Basic and acidic residues" evidence="1">
    <location>
        <begin position="376"/>
        <end position="388"/>
    </location>
</feature>
<evidence type="ECO:0000256" key="1">
    <source>
        <dbReference type="SAM" id="MobiDB-lite"/>
    </source>
</evidence>
<name>A0A1V8Q4M9_9BIFI</name>
<protein>
    <submittedName>
        <fullName evidence="3">Substrate-binding domain-containing protein</fullName>
    </submittedName>
</protein>
<organism evidence="3 4">
    <name type="scientific">Bifidobacterium dentium</name>
    <dbReference type="NCBI Taxonomy" id="1689"/>
    <lineage>
        <taxon>Bacteria</taxon>
        <taxon>Bacillati</taxon>
        <taxon>Actinomycetota</taxon>
        <taxon>Actinomycetes</taxon>
        <taxon>Bifidobacteriales</taxon>
        <taxon>Bifidobacteriaceae</taxon>
        <taxon>Bifidobacterium</taxon>
    </lineage>
</organism>
<evidence type="ECO:0000313" key="3">
    <source>
        <dbReference type="EMBL" id="KAB7460584.1"/>
    </source>
</evidence>
<dbReference type="Proteomes" id="UP000429211">
    <property type="component" value="Unassembled WGS sequence"/>
</dbReference>
<feature type="region of interest" description="Disordered" evidence="1">
    <location>
        <begin position="376"/>
        <end position="406"/>
    </location>
</feature>
<feature type="region of interest" description="Disordered" evidence="1">
    <location>
        <begin position="30"/>
        <end position="49"/>
    </location>
</feature>